<dbReference type="AlphaFoldDB" id="F8FRA5"/>
<dbReference type="InterPro" id="IPR034660">
    <property type="entry name" value="DinB/YfiT-like"/>
</dbReference>
<evidence type="ECO:0000313" key="3">
    <source>
        <dbReference type="Proteomes" id="UP000006620"/>
    </source>
</evidence>
<evidence type="ECO:0000259" key="1">
    <source>
        <dbReference type="Pfam" id="PF12867"/>
    </source>
</evidence>
<dbReference type="PATRIC" id="fig|1036673.3.peg.674"/>
<feature type="domain" description="DinB-like" evidence="1">
    <location>
        <begin position="24"/>
        <end position="146"/>
    </location>
</feature>
<dbReference type="RefSeq" id="WP_013914519.1">
    <property type="nucleotide sequence ID" value="NC_015690.1"/>
</dbReference>
<name>F8FRA5_PAEMK</name>
<protein>
    <recommendedName>
        <fullName evidence="1">DinB-like domain-containing protein</fullName>
    </recommendedName>
</protein>
<reference evidence="3" key="1">
    <citation type="submission" date="2011-06" db="EMBL/GenBank/DDBJ databases">
        <title>Complete genome sequence of Paenibacillus mucilaginosus KNP414.</title>
        <authorList>
            <person name="Wang J."/>
            <person name="Hu S."/>
            <person name="Hu X."/>
            <person name="Zhang B."/>
            <person name="Dong D."/>
            <person name="Zhang S."/>
            <person name="Zhao K."/>
            <person name="Wu D."/>
        </authorList>
    </citation>
    <scope>NUCLEOTIDE SEQUENCE [LARGE SCALE GENOMIC DNA]</scope>
    <source>
        <strain evidence="3">KNP414</strain>
    </source>
</reference>
<organism evidence="2 3">
    <name type="scientific">Paenibacillus mucilaginosus (strain KNP414)</name>
    <dbReference type="NCBI Taxonomy" id="1036673"/>
    <lineage>
        <taxon>Bacteria</taxon>
        <taxon>Bacillati</taxon>
        <taxon>Bacillota</taxon>
        <taxon>Bacilli</taxon>
        <taxon>Bacillales</taxon>
        <taxon>Paenibacillaceae</taxon>
        <taxon>Paenibacillus</taxon>
    </lineage>
</organism>
<dbReference type="SUPFAM" id="SSF109854">
    <property type="entry name" value="DinB/YfiT-like putative metalloenzymes"/>
    <property type="match status" value="1"/>
</dbReference>
<gene>
    <name evidence="2" type="ordered locus">KNP414_00765</name>
</gene>
<dbReference type="Proteomes" id="UP000006620">
    <property type="component" value="Chromosome"/>
</dbReference>
<dbReference type="Gene3D" id="1.20.120.450">
    <property type="entry name" value="dinb family like domain"/>
    <property type="match status" value="1"/>
</dbReference>
<dbReference type="EMBL" id="CP002869">
    <property type="protein sequence ID" value="AEI39355.1"/>
    <property type="molecule type" value="Genomic_DNA"/>
</dbReference>
<dbReference type="InterPro" id="IPR024775">
    <property type="entry name" value="DinB-like"/>
</dbReference>
<dbReference type="HOGENOM" id="CLU_107587_1_0_9"/>
<dbReference type="KEGG" id="pms:KNP414_00765"/>
<dbReference type="Pfam" id="PF12867">
    <property type="entry name" value="DinB_2"/>
    <property type="match status" value="1"/>
</dbReference>
<reference evidence="2 3" key="2">
    <citation type="journal article" date="2013" name="Genome Announc.">
        <title>Genome Sequence of Growth-Improving Paenibacillus mucilaginosus Strain KNP414.</title>
        <authorList>
            <person name="Lu J.J."/>
            <person name="Wang J.F."/>
            <person name="Hu X.F."/>
        </authorList>
    </citation>
    <scope>NUCLEOTIDE SEQUENCE [LARGE SCALE GENOMIC DNA]</scope>
    <source>
        <strain evidence="2 3">KNP414</strain>
    </source>
</reference>
<evidence type="ECO:0000313" key="2">
    <source>
        <dbReference type="EMBL" id="AEI39355.1"/>
    </source>
</evidence>
<proteinExistence type="predicted"/>
<accession>F8FRA5</accession>
<sequence>MNKTDLLLHGWDHCIDREDWYPPLRDVLKDMTEEEASWRPEGAAANTIRENLEHLLFYKERLLKRLTGEETEYPDGVTNDDTFRPETSGEASWDAVFSRLEKVHAAIRQEIASLSDGDWENRTPGKPLDLWVKALTLHDAYHTGQIVLLRKLRGSWPARRSFE</sequence>